<reference evidence="2 3" key="2">
    <citation type="submission" date="2018-11" db="EMBL/GenBank/DDBJ databases">
        <authorList>
            <consortium name="Pathogen Informatics"/>
        </authorList>
    </citation>
    <scope>NUCLEOTIDE SEQUENCE [LARGE SCALE GENOMIC DNA]</scope>
</reference>
<name>A0A183F1B2_9BILA</name>
<evidence type="ECO:0000313" key="2">
    <source>
        <dbReference type="EMBL" id="VDN49800.1"/>
    </source>
</evidence>
<accession>A0A183F1B2</accession>
<evidence type="ECO:0000313" key="4">
    <source>
        <dbReference type="WBParaSite" id="GPUH_0002703301-mRNA-1"/>
    </source>
</evidence>
<dbReference type="WBParaSite" id="GPUH_0002703301-mRNA-1">
    <property type="protein sequence ID" value="GPUH_0002703301-mRNA-1"/>
    <property type="gene ID" value="GPUH_0002703301"/>
</dbReference>
<feature type="signal peptide" evidence="1">
    <location>
        <begin position="1"/>
        <end position="24"/>
    </location>
</feature>
<keyword evidence="3" id="KW-1185">Reference proteome</keyword>
<gene>
    <name evidence="2" type="ORF">GPUH_LOCUS27003</name>
</gene>
<dbReference type="AlphaFoldDB" id="A0A183F1B2"/>
<sequence>MVTVMSNSTIMFIFVVLEIPHVLAHISKKRELHSTFLDILSLAKKLLTKRWDICCLRAIFRNISSQMT</sequence>
<protein>
    <submittedName>
        <fullName evidence="4">Secreted protein</fullName>
    </submittedName>
</protein>
<evidence type="ECO:0000256" key="1">
    <source>
        <dbReference type="SAM" id="SignalP"/>
    </source>
</evidence>
<dbReference type="EMBL" id="UYRT01116984">
    <property type="protein sequence ID" value="VDN49800.1"/>
    <property type="molecule type" value="Genomic_DNA"/>
</dbReference>
<keyword evidence="1" id="KW-0732">Signal</keyword>
<proteinExistence type="predicted"/>
<feature type="chain" id="PRO_5043139338" evidence="1">
    <location>
        <begin position="25"/>
        <end position="68"/>
    </location>
</feature>
<dbReference type="Proteomes" id="UP000271098">
    <property type="component" value="Unassembled WGS sequence"/>
</dbReference>
<evidence type="ECO:0000313" key="3">
    <source>
        <dbReference type="Proteomes" id="UP000271098"/>
    </source>
</evidence>
<reference evidence="4" key="1">
    <citation type="submission" date="2016-06" db="UniProtKB">
        <authorList>
            <consortium name="WormBaseParasite"/>
        </authorList>
    </citation>
    <scope>IDENTIFICATION</scope>
</reference>
<organism evidence="4">
    <name type="scientific">Gongylonema pulchrum</name>
    <dbReference type="NCBI Taxonomy" id="637853"/>
    <lineage>
        <taxon>Eukaryota</taxon>
        <taxon>Metazoa</taxon>
        <taxon>Ecdysozoa</taxon>
        <taxon>Nematoda</taxon>
        <taxon>Chromadorea</taxon>
        <taxon>Rhabditida</taxon>
        <taxon>Spirurina</taxon>
        <taxon>Spiruromorpha</taxon>
        <taxon>Spiruroidea</taxon>
        <taxon>Gongylonematidae</taxon>
        <taxon>Gongylonema</taxon>
    </lineage>
</organism>